<keyword evidence="3" id="KW-1185">Reference proteome</keyword>
<dbReference type="SUPFAM" id="SSF82549">
    <property type="entry name" value="DAK1/DegV-like"/>
    <property type="match status" value="1"/>
</dbReference>
<accession>E0E2Z2</accession>
<dbReference type="InterPro" id="IPR043168">
    <property type="entry name" value="DegV_C"/>
</dbReference>
<dbReference type="PROSITE" id="PS51482">
    <property type="entry name" value="DEGV"/>
    <property type="match status" value="1"/>
</dbReference>
<dbReference type="GO" id="GO:0008289">
    <property type="term" value="F:lipid binding"/>
    <property type="evidence" value="ECO:0007669"/>
    <property type="project" value="UniProtKB-KW"/>
</dbReference>
<dbReference type="Proteomes" id="UP000003244">
    <property type="component" value="Unassembled WGS sequence"/>
</dbReference>
<evidence type="ECO:0000313" key="2">
    <source>
        <dbReference type="EMBL" id="EFM64766.1"/>
    </source>
</evidence>
<organism evidence="2 3">
    <name type="scientific">Peptostreptococcus stomatis DSM 17678</name>
    <dbReference type="NCBI Taxonomy" id="596315"/>
    <lineage>
        <taxon>Bacteria</taxon>
        <taxon>Bacillati</taxon>
        <taxon>Bacillota</taxon>
        <taxon>Clostridia</taxon>
        <taxon>Peptostreptococcales</taxon>
        <taxon>Peptostreptococcaceae</taxon>
        <taxon>Peptostreptococcus</taxon>
    </lineage>
</organism>
<dbReference type="RefSeq" id="WP_007789432.1">
    <property type="nucleotide sequence ID" value="NZ_ADGQ01000050.1"/>
</dbReference>
<dbReference type="Gene3D" id="3.40.50.10170">
    <property type="match status" value="1"/>
</dbReference>
<dbReference type="InterPro" id="IPR050270">
    <property type="entry name" value="DegV_domain_contain"/>
</dbReference>
<evidence type="ECO:0000256" key="1">
    <source>
        <dbReference type="ARBA" id="ARBA00023121"/>
    </source>
</evidence>
<dbReference type="NCBIfam" id="TIGR00762">
    <property type="entry name" value="DegV"/>
    <property type="match status" value="1"/>
</dbReference>
<name>E0E2Z2_9FIRM</name>
<dbReference type="PANTHER" id="PTHR33434">
    <property type="entry name" value="DEGV DOMAIN-CONTAINING PROTEIN DR_1986-RELATED"/>
    <property type="match status" value="1"/>
</dbReference>
<proteinExistence type="predicted"/>
<dbReference type="EMBL" id="ADGQ01000050">
    <property type="protein sequence ID" value="EFM64766.1"/>
    <property type="molecule type" value="Genomic_DNA"/>
</dbReference>
<dbReference type="Pfam" id="PF02645">
    <property type="entry name" value="DegV"/>
    <property type="match status" value="1"/>
</dbReference>
<dbReference type="AlphaFoldDB" id="E0E2Z2"/>
<dbReference type="eggNOG" id="COG1307">
    <property type="taxonomic scope" value="Bacteria"/>
</dbReference>
<dbReference type="OrthoDB" id="9780216at2"/>
<dbReference type="Gene3D" id="3.30.1180.10">
    <property type="match status" value="1"/>
</dbReference>
<keyword evidence="1" id="KW-0446">Lipid-binding</keyword>
<dbReference type="InterPro" id="IPR003797">
    <property type="entry name" value="DegV"/>
</dbReference>
<protein>
    <submittedName>
        <fullName evidence="2">EDD domain protein, DegV family</fullName>
    </submittedName>
</protein>
<dbReference type="STRING" id="596315.HMPREF0634_1131"/>
<dbReference type="PANTHER" id="PTHR33434:SF2">
    <property type="entry name" value="FATTY ACID-BINDING PROTEIN TM_1468"/>
    <property type="match status" value="1"/>
</dbReference>
<sequence length="282" mass="30727">MSIKIVVDSASEFTYEEAKSLGLYFCPLSVTFGDKEYKDSIDINNQKFYELLEAADELPKTSQVGPFTFQEAFEEIVENGHTALAITLSSKLSGTYSSARLAAQGFPGKVFLVDSLSATIGEKILVLYALELIKTIDDPEEIVKKLEAKREKITICYLLDTLEYLHKGGRLSAAQALAGSILSLKPLCGLSNGEVEVVAKARGLKKGMEKLADTIRLAEDYDPDMPAMMVYSGNDPKGLNKFKDLYPDIFGKDIESIPVSVMGSTIGTHVGPGTIGLAFFKK</sequence>
<dbReference type="GeneID" id="84800625"/>
<gene>
    <name evidence="2" type="ORF">HMPREF0634_1131</name>
</gene>
<reference evidence="2 3" key="1">
    <citation type="submission" date="2010-08" db="EMBL/GenBank/DDBJ databases">
        <authorList>
            <person name="Harkins D.M."/>
            <person name="Madupu R."/>
            <person name="Durkin A.S."/>
            <person name="Torralba M."/>
            <person name="Methe B."/>
            <person name="Sutton G.G."/>
            <person name="Nelson K.E."/>
        </authorList>
    </citation>
    <scope>NUCLEOTIDE SEQUENCE [LARGE SCALE GENOMIC DNA]</scope>
    <source>
        <strain evidence="2 3">DSM 17678</strain>
    </source>
</reference>
<comment type="caution">
    <text evidence="2">The sequence shown here is derived from an EMBL/GenBank/DDBJ whole genome shotgun (WGS) entry which is preliminary data.</text>
</comment>
<evidence type="ECO:0000313" key="3">
    <source>
        <dbReference type="Proteomes" id="UP000003244"/>
    </source>
</evidence>